<dbReference type="Pfam" id="PF13642">
    <property type="entry name" value="DUF4144"/>
    <property type="match status" value="1"/>
</dbReference>
<dbReference type="Gene3D" id="2.40.10.320">
    <property type="entry name" value="Uncharacterised protein PF13642 yp_926445, N-terminal domain"/>
    <property type="match status" value="1"/>
</dbReference>
<dbReference type="Gene3D" id="1.10.8.650">
    <property type="entry name" value="Uncharacterised protein PF13642 yp_926445, C-terminal domain"/>
    <property type="match status" value="1"/>
</dbReference>
<accession>A0ABX7YR88</accession>
<evidence type="ECO:0000313" key="2">
    <source>
        <dbReference type="Proteomes" id="UP000679575"/>
    </source>
</evidence>
<dbReference type="Proteomes" id="UP000679575">
    <property type="component" value="Chromosome"/>
</dbReference>
<proteinExistence type="predicted"/>
<organism evidence="1 2">
    <name type="scientific">Shewanella yunxiaonensis</name>
    <dbReference type="NCBI Taxonomy" id="2829809"/>
    <lineage>
        <taxon>Bacteria</taxon>
        <taxon>Pseudomonadati</taxon>
        <taxon>Pseudomonadota</taxon>
        <taxon>Gammaproteobacteria</taxon>
        <taxon>Alteromonadales</taxon>
        <taxon>Shewanellaceae</taxon>
        <taxon>Shewanella</taxon>
    </lineage>
</organism>
<name>A0ABX7YR88_9GAMM</name>
<reference evidence="1 2" key="1">
    <citation type="submission" date="2021-04" db="EMBL/GenBank/DDBJ databases">
        <title>Novel species identification of genus Shewanella.</title>
        <authorList>
            <person name="Liu G."/>
        </authorList>
    </citation>
    <scope>NUCLEOTIDE SEQUENCE [LARGE SCALE GENOMIC DNA]</scope>
    <source>
        <strain evidence="1 2">FJAT-54481</strain>
    </source>
</reference>
<dbReference type="EMBL" id="CP073587">
    <property type="protein sequence ID" value="QUN05278.1"/>
    <property type="molecule type" value="Genomic_DNA"/>
</dbReference>
<gene>
    <name evidence="1" type="ORF">KDN34_13905</name>
</gene>
<sequence length="124" mass="13804">MTTTIMVDTSTVAAQMPRWPALVQQSGADELLYIDSQQDWQQLWQSAAYLLNPGDRLIDSDGLTWILMPTVTQPLNILTPASNISLDQLQKLVQRHALVEGNCCISKLQLTSITDAMQFVKSLT</sequence>
<dbReference type="RefSeq" id="WP_212594313.1">
    <property type="nucleotide sequence ID" value="NZ_CP073587.1"/>
</dbReference>
<protein>
    <submittedName>
        <fullName evidence="1">Uncharacterized protein</fullName>
    </submittedName>
</protein>
<dbReference type="InterPro" id="IPR025284">
    <property type="entry name" value="DUF4144"/>
</dbReference>
<keyword evidence="2" id="KW-1185">Reference proteome</keyword>
<evidence type="ECO:0000313" key="1">
    <source>
        <dbReference type="EMBL" id="QUN05278.1"/>
    </source>
</evidence>